<dbReference type="NCBIfam" id="TIGR03532">
    <property type="entry name" value="DapD_Ac"/>
    <property type="match status" value="1"/>
</dbReference>
<proteinExistence type="inferred from homology"/>
<accession>W8TGC9</accession>
<evidence type="ECO:0000256" key="1">
    <source>
        <dbReference type="ARBA" id="ARBA00022605"/>
    </source>
</evidence>
<evidence type="ECO:0000256" key="2">
    <source>
        <dbReference type="ARBA" id="ARBA00022679"/>
    </source>
</evidence>
<keyword evidence="10" id="KW-1185">Reference proteome</keyword>
<keyword evidence="6 7" id="KW-0012">Acyltransferase</keyword>
<dbReference type="Gene3D" id="3.30.70.250">
    <property type="entry name" value="Malonyl-CoA ACP transacylase, ACP-binding"/>
    <property type="match status" value="1"/>
</dbReference>
<sequence>MKKMTDAYEIARYIKEVKKKTPVTLYVNGDFDAYSYKEQFSGIKVFGSCNSYIIIGEYEDIKNILADNKDAITDYHMENDRRNSAIPMFNKLSTTARIEPGAVIRDMVSIADNVVVMMGAVINIGAEIEEGSMIDMNAVLGARAMIGKNVHVGAGAVVAGVLEPPSATPVIVEDGVMIGANAVILEGVRVGKDAVVAAGAVVTTDVPEGSVVAGSPAKVIKMKDEKTSEKTKLMDDLRG</sequence>
<keyword evidence="2 7" id="KW-0808">Transferase</keyword>
<comment type="catalytic activity">
    <reaction evidence="7">
        <text>(S)-2,3,4,5-tetrahydrodipicolinate + acetyl-CoA + H2O = L-2-acetamido-6-oxoheptanedioate + CoA</text>
        <dbReference type="Rhea" id="RHEA:13085"/>
        <dbReference type="ChEBI" id="CHEBI:15377"/>
        <dbReference type="ChEBI" id="CHEBI:16845"/>
        <dbReference type="ChEBI" id="CHEBI:57287"/>
        <dbReference type="ChEBI" id="CHEBI:57288"/>
        <dbReference type="ChEBI" id="CHEBI:58117"/>
        <dbReference type="EC" id="2.3.1.89"/>
    </reaction>
</comment>
<dbReference type="STRING" id="1286171.EAL2_c15930"/>
<dbReference type="PANTHER" id="PTHR43300">
    <property type="entry name" value="ACETYLTRANSFERASE"/>
    <property type="match status" value="1"/>
</dbReference>
<dbReference type="KEGG" id="eac:EAL2_c15930"/>
<dbReference type="InterPro" id="IPR019873">
    <property type="entry name" value="DapH"/>
</dbReference>
<comment type="similarity">
    <text evidence="7">Belongs to the transferase hexapeptide repeat family. DapH subfamily.</text>
</comment>
<feature type="domain" description="2,3,4,5-tetrahydropyridine-2,6-dicarboxylate N-acetyltransferase N-terminal" evidence="8">
    <location>
        <begin position="5"/>
        <end position="90"/>
    </location>
</feature>
<comment type="pathway">
    <text evidence="7">Amino-acid biosynthesis; L-lysine biosynthesis via DAP pathway; LL-2,6-diaminopimelate from (S)-tetrahydrodipicolinate (acetylase route): step 1/3.</text>
</comment>
<evidence type="ECO:0000259" key="8">
    <source>
        <dbReference type="Pfam" id="PF08503"/>
    </source>
</evidence>
<keyword evidence="4 7" id="KW-0220">Diaminopimelate biosynthesis</keyword>
<dbReference type="SUPFAM" id="SSF51161">
    <property type="entry name" value="Trimeric LpxA-like enzymes"/>
    <property type="match status" value="1"/>
</dbReference>
<dbReference type="GO" id="GO:0019877">
    <property type="term" value="P:diaminopimelate biosynthetic process"/>
    <property type="evidence" value="ECO:0007669"/>
    <property type="project" value="UniProtKB-UniRule"/>
</dbReference>
<protein>
    <recommendedName>
        <fullName evidence="7">2,3,4,5-tetrahydropyridine-2,6-dicarboxylate N-acetyltransferase</fullName>
        <ecNumber evidence="7">2.3.1.89</ecNumber>
    </recommendedName>
    <alternativeName>
        <fullName evidence="7">Tetrahydrodipicolinate N-acetyltransferase</fullName>
        <shortName evidence="7">THP acetyltransferase</shortName>
        <shortName evidence="7">Tetrahydropicolinate acetylase</shortName>
    </alternativeName>
</protein>
<organism evidence="9 10">
    <name type="scientific">Peptoclostridium acidaminophilum DSM 3953</name>
    <dbReference type="NCBI Taxonomy" id="1286171"/>
    <lineage>
        <taxon>Bacteria</taxon>
        <taxon>Bacillati</taxon>
        <taxon>Bacillota</taxon>
        <taxon>Clostridia</taxon>
        <taxon>Peptostreptococcales</taxon>
        <taxon>Peptoclostridiaceae</taxon>
        <taxon>Peptoclostridium</taxon>
    </lineage>
</organism>
<comment type="function">
    <text evidence="7">Catalyzes the transfer of an acetyl group from acetyl-CoA to tetrahydrodipicolinate.</text>
</comment>
<dbReference type="HAMAP" id="MF_01691">
    <property type="entry name" value="DapH"/>
    <property type="match status" value="1"/>
</dbReference>
<dbReference type="EMBL" id="CP007452">
    <property type="protein sequence ID" value="AHM56888.1"/>
    <property type="molecule type" value="Genomic_DNA"/>
</dbReference>
<dbReference type="HOGENOM" id="CLU_103751_0_0_9"/>
<keyword evidence="5 7" id="KW-0457">Lysine biosynthesis</keyword>
<keyword evidence="1 7" id="KW-0028">Amino-acid biosynthesis</keyword>
<name>W8TGC9_PEPAC</name>
<reference evidence="9 10" key="1">
    <citation type="journal article" date="2014" name="Genome Announc.">
        <title>Complete Genome Sequence of Amino Acid-Utilizing Eubacterium acidaminophilum al-2 (DSM 3953).</title>
        <authorList>
            <person name="Poehlein A."/>
            <person name="Andreesen J.R."/>
            <person name="Daniel R."/>
        </authorList>
    </citation>
    <scope>NUCLEOTIDE SEQUENCE [LARGE SCALE GENOMIC DNA]</scope>
    <source>
        <strain evidence="9 10">DSM 3953</strain>
    </source>
</reference>
<evidence type="ECO:0000313" key="9">
    <source>
        <dbReference type="EMBL" id="AHM56888.1"/>
    </source>
</evidence>
<evidence type="ECO:0000256" key="3">
    <source>
        <dbReference type="ARBA" id="ARBA00022737"/>
    </source>
</evidence>
<dbReference type="OrthoDB" id="9788080at2"/>
<dbReference type="InterPro" id="IPR050179">
    <property type="entry name" value="Trans_hexapeptide_repeat"/>
</dbReference>
<dbReference type="AlphaFoldDB" id="W8TGC9"/>
<dbReference type="InterPro" id="IPR011004">
    <property type="entry name" value="Trimer_LpxA-like_sf"/>
</dbReference>
<keyword evidence="3 7" id="KW-0677">Repeat</keyword>
<dbReference type="EC" id="2.3.1.89" evidence="7"/>
<dbReference type="InterPro" id="IPR013710">
    <property type="entry name" value="DapH_N"/>
</dbReference>
<dbReference type="RefSeq" id="WP_025435866.1">
    <property type="nucleotide sequence ID" value="NZ_CP007452.1"/>
</dbReference>
<evidence type="ECO:0000256" key="5">
    <source>
        <dbReference type="ARBA" id="ARBA00023154"/>
    </source>
</evidence>
<dbReference type="Pfam" id="PF00132">
    <property type="entry name" value="Hexapep"/>
    <property type="match status" value="1"/>
</dbReference>
<evidence type="ECO:0000313" key="10">
    <source>
        <dbReference type="Proteomes" id="UP000019591"/>
    </source>
</evidence>
<dbReference type="PATRIC" id="fig|1286171.3.peg.1544"/>
<dbReference type="PANTHER" id="PTHR43300:SF10">
    <property type="entry name" value="2,3,4,5-TETRAHYDROPYRIDINE-2,6-DICARBOXYLATE N-ACETYLTRANSFERASE"/>
    <property type="match status" value="1"/>
</dbReference>
<evidence type="ECO:0000256" key="4">
    <source>
        <dbReference type="ARBA" id="ARBA00022915"/>
    </source>
</evidence>
<dbReference type="InterPro" id="IPR001451">
    <property type="entry name" value="Hexapep"/>
</dbReference>
<dbReference type="Pfam" id="PF08503">
    <property type="entry name" value="DapH_N"/>
    <property type="match status" value="1"/>
</dbReference>
<dbReference type="Pfam" id="PF14602">
    <property type="entry name" value="Hexapep_2"/>
    <property type="match status" value="1"/>
</dbReference>
<dbReference type="Gene3D" id="2.160.10.10">
    <property type="entry name" value="Hexapeptide repeat proteins"/>
    <property type="match status" value="1"/>
</dbReference>
<dbReference type="Proteomes" id="UP000019591">
    <property type="component" value="Chromosome"/>
</dbReference>
<dbReference type="GO" id="GO:0047200">
    <property type="term" value="F:tetrahydrodipicolinate N-acetyltransferase activity"/>
    <property type="evidence" value="ECO:0007669"/>
    <property type="project" value="UniProtKB-UniRule"/>
</dbReference>
<dbReference type="GO" id="GO:0009089">
    <property type="term" value="P:lysine biosynthetic process via diaminopimelate"/>
    <property type="evidence" value="ECO:0007669"/>
    <property type="project" value="UniProtKB-UniRule"/>
</dbReference>
<dbReference type="PROSITE" id="PS00101">
    <property type="entry name" value="HEXAPEP_TRANSFERASES"/>
    <property type="match status" value="1"/>
</dbReference>
<dbReference type="UniPathway" id="UPA00034">
    <property type="reaction ID" value="UER00022"/>
</dbReference>
<evidence type="ECO:0000256" key="6">
    <source>
        <dbReference type="ARBA" id="ARBA00023315"/>
    </source>
</evidence>
<evidence type="ECO:0000256" key="7">
    <source>
        <dbReference type="HAMAP-Rule" id="MF_01691"/>
    </source>
</evidence>
<dbReference type="InterPro" id="IPR018357">
    <property type="entry name" value="Hexapep_transf_CS"/>
</dbReference>
<dbReference type="eggNOG" id="COG2171">
    <property type="taxonomic scope" value="Bacteria"/>
</dbReference>
<gene>
    <name evidence="7 9" type="primary">dapH</name>
    <name evidence="9" type="ORF">EAL2_c15930</name>
</gene>